<dbReference type="InterPro" id="IPR035979">
    <property type="entry name" value="RBD_domain_sf"/>
</dbReference>
<dbReference type="CDD" id="cd12532">
    <property type="entry name" value="RRM3_MEI2_fungi"/>
    <property type="match status" value="1"/>
</dbReference>
<dbReference type="AlphaFoldDB" id="A0A9P9KK46"/>
<sequence>MAHRRDPAFEKAISPPSDNGPVDSFQVSPTSSQDTRVAMYSTDEGASNAAKGKGRAVDVPNGFASASSGAATVRTRVYPHVVEDPFAGPSTVSGQSNNAGLSPMASAFQPTPAFQQNDGVADFLSTDLGISRLIEVSGDSVTVTVAEVGNFVTGKAKDDGVQLHGGRTLSTTDCKVYISFEDLRDAGWASTVLRQKHGWINGFLHGNMTENGYEYAGDQRLTHLGQVAIFASPPFGAVADPIQVVEVAKAILNSHGQLFGLVKQLGYGDGSFRAIGQFCKVADAINAVRVFNGVTPHGLHLEVTAPIGPSNAKATGGNDPAMHGLALVHVANRQQGAGGGNRPAHVPYLIPSAPASMQYGMQNMHLVGPVYQAPPSPAMTSRHGANIHSPSRYRNGNHFNYNHAYHNGMLTRWDPRRQPRPHRSGRNVNTTNHVDLQEVISGRDCRTTIMLRNIPNKVDQPMLKRFVDESSFGKYDFMYLRIDFANDCNVGYAFINFAKAEYIIPFVEHRANKRWNLFRSDKVAEVSYATIQGKDCLVQKFRNSSVMLEAEHYRPKLFYTDHCEDQQLIGREEPFPGPDNHSKMKRSCENAEHVGLFTPNAGQHYRDEQRRRRSQYDRGTRLAVLEEMHETTIGPYYARDLNMRR</sequence>
<keyword evidence="1 2" id="KW-0694">RNA-binding</keyword>
<dbReference type="GO" id="GO:0003723">
    <property type="term" value="F:RNA binding"/>
    <property type="evidence" value="ECO:0007669"/>
    <property type="project" value="UniProtKB-UniRule"/>
</dbReference>
<evidence type="ECO:0000313" key="5">
    <source>
        <dbReference type="EMBL" id="KAH7260021.1"/>
    </source>
</evidence>
<dbReference type="PROSITE" id="PS50102">
    <property type="entry name" value="RRM"/>
    <property type="match status" value="1"/>
</dbReference>
<reference evidence="5" key="1">
    <citation type="journal article" date="2021" name="Nat. Commun.">
        <title>Genetic determinants of endophytism in the Arabidopsis root mycobiome.</title>
        <authorList>
            <person name="Mesny F."/>
            <person name="Miyauchi S."/>
            <person name="Thiergart T."/>
            <person name="Pickel B."/>
            <person name="Atanasova L."/>
            <person name="Karlsson M."/>
            <person name="Huettel B."/>
            <person name="Barry K.W."/>
            <person name="Haridas S."/>
            <person name="Chen C."/>
            <person name="Bauer D."/>
            <person name="Andreopoulos W."/>
            <person name="Pangilinan J."/>
            <person name="LaButti K."/>
            <person name="Riley R."/>
            <person name="Lipzen A."/>
            <person name="Clum A."/>
            <person name="Drula E."/>
            <person name="Henrissat B."/>
            <person name="Kohler A."/>
            <person name="Grigoriev I.V."/>
            <person name="Martin F.M."/>
            <person name="Hacquard S."/>
        </authorList>
    </citation>
    <scope>NUCLEOTIDE SEQUENCE</scope>
    <source>
        <strain evidence="5">FSSC 5 MPI-SDFR-AT-0091</strain>
    </source>
</reference>
<keyword evidence="6" id="KW-1185">Reference proteome</keyword>
<organism evidence="5 6">
    <name type="scientific">Fusarium solani</name>
    <name type="common">Filamentous fungus</name>
    <dbReference type="NCBI Taxonomy" id="169388"/>
    <lineage>
        <taxon>Eukaryota</taxon>
        <taxon>Fungi</taxon>
        <taxon>Dikarya</taxon>
        <taxon>Ascomycota</taxon>
        <taxon>Pezizomycotina</taxon>
        <taxon>Sordariomycetes</taxon>
        <taxon>Hypocreomycetidae</taxon>
        <taxon>Hypocreales</taxon>
        <taxon>Nectriaceae</taxon>
        <taxon>Fusarium</taxon>
        <taxon>Fusarium solani species complex</taxon>
    </lineage>
</organism>
<dbReference type="SUPFAM" id="SSF54928">
    <property type="entry name" value="RNA-binding domain, RBD"/>
    <property type="match status" value="1"/>
</dbReference>
<dbReference type="InterPro" id="IPR034862">
    <property type="entry name" value="Fungal_Mei2-like_RRM3"/>
</dbReference>
<dbReference type="OrthoDB" id="417481at2759"/>
<gene>
    <name evidence="5" type="ORF">B0J15DRAFT_547650</name>
</gene>
<feature type="domain" description="RRM" evidence="4">
    <location>
        <begin position="447"/>
        <end position="531"/>
    </location>
</feature>
<dbReference type="InterPro" id="IPR007201">
    <property type="entry name" value="Mei2-like_Rrm_C"/>
</dbReference>
<dbReference type="EMBL" id="JAGTJS010000008">
    <property type="protein sequence ID" value="KAH7260021.1"/>
    <property type="molecule type" value="Genomic_DNA"/>
</dbReference>
<dbReference type="Proteomes" id="UP000736672">
    <property type="component" value="Unassembled WGS sequence"/>
</dbReference>
<feature type="compositionally biased region" description="Polar residues" evidence="3">
    <location>
        <begin position="25"/>
        <end position="35"/>
    </location>
</feature>
<evidence type="ECO:0000256" key="3">
    <source>
        <dbReference type="SAM" id="MobiDB-lite"/>
    </source>
</evidence>
<dbReference type="PANTHER" id="PTHR23189">
    <property type="entry name" value="RNA RECOGNITION MOTIF-CONTAINING"/>
    <property type="match status" value="1"/>
</dbReference>
<name>A0A9P9KK46_FUSSL</name>
<comment type="caution">
    <text evidence="5">The sequence shown here is derived from an EMBL/GenBank/DDBJ whole genome shotgun (WGS) entry which is preliminary data.</text>
</comment>
<protein>
    <submittedName>
        <fullName evidence="5">RNA recognition motif 2-domain-containing protein</fullName>
    </submittedName>
</protein>
<evidence type="ECO:0000256" key="1">
    <source>
        <dbReference type="ARBA" id="ARBA00022884"/>
    </source>
</evidence>
<proteinExistence type="predicted"/>
<accession>A0A9P9KK46</accession>
<evidence type="ECO:0000256" key="2">
    <source>
        <dbReference type="PROSITE-ProRule" id="PRU00176"/>
    </source>
</evidence>
<dbReference type="Pfam" id="PF04059">
    <property type="entry name" value="RRM_2"/>
    <property type="match status" value="1"/>
</dbReference>
<evidence type="ECO:0000259" key="4">
    <source>
        <dbReference type="PROSITE" id="PS50102"/>
    </source>
</evidence>
<feature type="region of interest" description="Disordered" evidence="3">
    <location>
        <begin position="1"/>
        <end position="54"/>
    </location>
</feature>
<evidence type="ECO:0000313" key="6">
    <source>
        <dbReference type="Proteomes" id="UP000736672"/>
    </source>
</evidence>
<dbReference type="InterPro" id="IPR000504">
    <property type="entry name" value="RRM_dom"/>
</dbReference>